<evidence type="ECO:0000313" key="3">
    <source>
        <dbReference type="EMBL" id="VFQ63804.1"/>
    </source>
</evidence>
<dbReference type="InterPro" id="IPR003676">
    <property type="entry name" value="SAUR_fam"/>
</dbReference>
<name>A0A484KIS4_9ASTE</name>
<organism evidence="3 4">
    <name type="scientific">Cuscuta campestris</name>
    <dbReference type="NCBI Taxonomy" id="132261"/>
    <lineage>
        <taxon>Eukaryota</taxon>
        <taxon>Viridiplantae</taxon>
        <taxon>Streptophyta</taxon>
        <taxon>Embryophyta</taxon>
        <taxon>Tracheophyta</taxon>
        <taxon>Spermatophyta</taxon>
        <taxon>Magnoliopsida</taxon>
        <taxon>eudicotyledons</taxon>
        <taxon>Gunneridae</taxon>
        <taxon>Pentapetalae</taxon>
        <taxon>asterids</taxon>
        <taxon>lamiids</taxon>
        <taxon>Solanales</taxon>
        <taxon>Convolvulaceae</taxon>
        <taxon>Cuscuteae</taxon>
        <taxon>Cuscuta</taxon>
        <taxon>Cuscuta subgen. Grammica</taxon>
        <taxon>Cuscuta sect. Cleistogrammica</taxon>
    </lineage>
</organism>
<dbReference type="AlphaFoldDB" id="A0A484KIS4"/>
<dbReference type="OrthoDB" id="625231at2759"/>
<evidence type="ECO:0000313" key="4">
    <source>
        <dbReference type="Proteomes" id="UP000595140"/>
    </source>
</evidence>
<comment type="similarity">
    <text evidence="1">Belongs to the ARG7 family.</text>
</comment>
<gene>
    <name evidence="3" type="ORF">CCAM_LOCUS5580</name>
</gene>
<feature type="region of interest" description="Disordered" evidence="2">
    <location>
        <begin position="1"/>
        <end position="27"/>
    </location>
</feature>
<dbReference type="GO" id="GO:0009733">
    <property type="term" value="P:response to auxin"/>
    <property type="evidence" value="ECO:0007669"/>
    <property type="project" value="InterPro"/>
</dbReference>
<dbReference type="Pfam" id="PF02519">
    <property type="entry name" value="Auxin_inducible"/>
    <property type="match status" value="1"/>
</dbReference>
<protein>
    <submittedName>
        <fullName evidence="3">Uncharacterized protein</fullName>
    </submittedName>
</protein>
<evidence type="ECO:0000256" key="2">
    <source>
        <dbReference type="SAM" id="MobiDB-lite"/>
    </source>
</evidence>
<accession>A0A484KIS4</accession>
<dbReference type="EMBL" id="OOIL02000326">
    <property type="protein sequence ID" value="VFQ63804.1"/>
    <property type="molecule type" value="Genomic_DNA"/>
</dbReference>
<proteinExistence type="inferred from homology"/>
<dbReference type="Proteomes" id="UP000595140">
    <property type="component" value="Unassembled WGS sequence"/>
</dbReference>
<keyword evidence="4" id="KW-1185">Reference proteome</keyword>
<evidence type="ECO:0000256" key="1">
    <source>
        <dbReference type="ARBA" id="ARBA00006974"/>
    </source>
</evidence>
<reference evidence="3 4" key="1">
    <citation type="submission" date="2018-04" db="EMBL/GenBank/DDBJ databases">
        <authorList>
            <person name="Vogel A."/>
        </authorList>
    </citation>
    <scope>NUCLEOTIDE SEQUENCE [LARGE SCALE GENOMIC DNA]</scope>
</reference>
<sequence length="98" mass="10944">MAISMGRILRGKQGGLKRSSSISKRESEVPKGHFAVYVGEGEKKRFVLPITYLKDHSFQDLLCQAEEEFGFDHPMGGLTIPIPEDIFLDVISSMNSRS</sequence>
<dbReference type="PANTHER" id="PTHR31929">
    <property type="entry name" value="SAUR-LIKE AUXIN-RESPONSIVE PROTEIN FAMILY-RELATED"/>
    <property type="match status" value="1"/>
</dbReference>